<evidence type="ECO:0000256" key="12">
    <source>
        <dbReference type="ARBA" id="ARBA00030631"/>
    </source>
</evidence>
<evidence type="ECO:0000256" key="8">
    <source>
        <dbReference type="ARBA" id="ARBA00022842"/>
    </source>
</evidence>
<protein>
    <recommendedName>
        <fullName evidence="14">Isocitrate dehydrogenase [NAD] subunit 2, mitochondrial</fullName>
        <ecNumber evidence="6">1.1.1.41</ecNumber>
    </recommendedName>
    <alternativeName>
        <fullName evidence="13">Isocitric dehydrogenase</fullName>
    </alternativeName>
    <alternativeName>
        <fullName evidence="12">NAD(+)-specific ICDH</fullName>
    </alternativeName>
</protein>
<evidence type="ECO:0000256" key="15">
    <source>
        <dbReference type="SAM" id="MobiDB-lite"/>
    </source>
</evidence>
<evidence type="ECO:0000256" key="2">
    <source>
        <dbReference type="ARBA" id="ARBA00001936"/>
    </source>
</evidence>
<evidence type="ECO:0000259" key="16">
    <source>
        <dbReference type="SMART" id="SM01329"/>
    </source>
</evidence>
<evidence type="ECO:0000256" key="7">
    <source>
        <dbReference type="ARBA" id="ARBA00022723"/>
    </source>
</evidence>
<dbReference type="GO" id="GO:0000262">
    <property type="term" value="C:mitochondrial chromosome"/>
    <property type="evidence" value="ECO:0007669"/>
    <property type="project" value="InterPro"/>
</dbReference>
<reference evidence="17" key="1">
    <citation type="submission" date="2019-10" db="EMBL/GenBank/DDBJ databases">
        <title>Conservation and host-specific expression of non-tandemly repeated heterogenous ribosome RNA gene in arbuscular mycorrhizal fungi.</title>
        <authorList>
            <person name="Maeda T."/>
            <person name="Kobayashi Y."/>
            <person name="Nakagawa T."/>
            <person name="Ezawa T."/>
            <person name="Yamaguchi K."/>
            <person name="Bino T."/>
            <person name="Nishimoto Y."/>
            <person name="Shigenobu S."/>
            <person name="Kawaguchi M."/>
        </authorList>
    </citation>
    <scope>NUCLEOTIDE SEQUENCE</scope>
    <source>
        <strain evidence="17">HR1</strain>
    </source>
</reference>
<evidence type="ECO:0000256" key="13">
    <source>
        <dbReference type="ARBA" id="ARBA00030683"/>
    </source>
</evidence>
<feature type="domain" description="Isopropylmalate dehydrogenase-like" evidence="16">
    <location>
        <begin position="331"/>
        <end position="656"/>
    </location>
</feature>
<dbReference type="PANTHER" id="PTHR11835:SF34">
    <property type="entry name" value="ISOCITRATE DEHYDROGENASE [NAD] SUBUNIT ALPHA, MITOCHONDRIAL"/>
    <property type="match status" value="1"/>
</dbReference>
<evidence type="ECO:0000256" key="9">
    <source>
        <dbReference type="ARBA" id="ARBA00022946"/>
    </source>
</evidence>
<dbReference type="InterPro" id="IPR024084">
    <property type="entry name" value="IsoPropMal-DH-like_dom"/>
</dbReference>
<evidence type="ECO:0000256" key="1">
    <source>
        <dbReference type="ARBA" id="ARBA00000837"/>
    </source>
</evidence>
<dbReference type="InterPro" id="IPR009446">
    <property type="entry name" value="Mgm101"/>
</dbReference>
<dbReference type="Pfam" id="PF00180">
    <property type="entry name" value="Iso_dh"/>
    <property type="match status" value="1"/>
</dbReference>
<dbReference type="FunFam" id="3.40.718.10:FF:000003">
    <property type="entry name" value="Isocitrate dehydrogenase [NAD] subunit, mitochondrial"/>
    <property type="match status" value="1"/>
</dbReference>
<dbReference type="GO" id="GO:0004449">
    <property type="term" value="F:isocitrate dehydrogenase (NAD+) activity"/>
    <property type="evidence" value="ECO:0007669"/>
    <property type="project" value="UniProtKB-EC"/>
</dbReference>
<evidence type="ECO:0000256" key="4">
    <source>
        <dbReference type="ARBA" id="ARBA00007769"/>
    </source>
</evidence>
<keyword evidence="10" id="KW-0560">Oxidoreductase</keyword>
<dbReference type="PROSITE" id="PS00470">
    <property type="entry name" value="IDH_IMDH"/>
    <property type="match status" value="1"/>
</dbReference>
<evidence type="ECO:0000313" key="18">
    <source>
        <dbReference type="Proteomes" id="UP000615446"/>
    </source>
</evidence>
<accession>A0A8H3LPF6</accession>
<name>A0A8H3LPF6_9GLOM</name>
<evidence type="ECO:0000256" key="5">
    <source>
        <dbReference type="ARBA" id="ARBA00011567"/>
    </source>
</evidence>
<dbReference type="EMBL" id="BLAL01000191">
    <property type="protein sequence ID" value="GES89761.1"/>
    <property type="molecule type" value="Genomic_DNA"/>
</dbReference>
<keyword evidence="7" id="KW-0479">Metal-binding</keyword>
<comment type="cofactor">
    <cofactor evidence="3">
        <name>Mg(2+)</name>
        <dbReference type="ChEBI" id="CHEBI:18420"/>
    </cofactor>
</comment>
<feature type="region of interest" description="Disordered" evidence="15">
    <location>
        <begin position="91"/>
        <end position="111"/>
    </location>
</feature>
<evidence type="ECO:0000256" key="10">
    <source>
        <dbReference type="ARBA" id="ARBA00023002"/>
    </source>
</evidence>
<dbReference type="PANTHER" id="PTHR11835">
    <property type="entry name" value="DECARBOXYLATING DEHYDROGENASES-ISOCITRATE, ISOPROPYLMALATE, TARTRATE"/>
    <property type="match status" value="1"/>
</dbReference>
<dbReference type="InterPro" id="IPR019818">
    <property type="entry name" value="IsoCit/isopropylmalate_DH_CS"/>
</dbReference>
<dbReference type="Proteomes" id="UP000615446">
    <property type="component" value="Unassembled WGS sequence"/>
</dbReference>
<dbReference type="SMART" id="SM01329">
    <property type="entry name" value="Iso_dh"/>
    <property type="match status" value="1"/>
</dbReference>
<sequence>MSLLIKRSHLQNIVLSNVVQQRKRVFSRIRPFDINLTRHNSVVKILIQQNLYSTNSSPSHKLSDNPPLKGEHESASLLSNNESDSFAPKQEFMSNNLNNDNRNELTKSQVQPDNKFEQDWSKSFFGLSTKAFPQEAVDILLAPVNVDDIECKPDGMLYLPEIKYRRILNKAFGPGGWGLAPRGENSVSPKNISREYALVCNGRLVSVSRGEQEYFDPSGLATASEGAKSNALMRCCKDLGIASELWDPTFIRDFRKRYCEEIFVEHVVNKKRRKIWVRKDKEVEYPFYLLDVTWSIAFVKSLGISKSRGLRSFASITEEYSGKKNANGNYNVTLIPGDGIGPEISESVQRIYKAAGVPIDWEPVNVTPELKNGRTIIPQEALDSVKKNTIALKGPLATPIGKGHVSLNLTLRRIFNLFANVRPCKSVVGYKTPYEDVNTVLIRENTEGEYSGIEHIVVDGVVQSFKLITREASERCARYAFTHARSIGRNRVTAVHKANIMKLSDGLFLEACNDVARDFPDIQFDDVLLDRACLHIVQDPARYSDTVMVMPNLYGDILSDMCAGLIGGLGLTPSGNIGRDASIFEAVHGTAPDIAGKDLANPTALLLSSIMMLRHMRLNSFADSIEKAVLDTIAEGKHLTRDLGGKASNTEFTNQIINNLN</sequence>
<proteinExistence type="inferred from homology"/>
<comment type="catalytic activity">
    <reaction evidence="1">
        <text>D-threo-isocitrate + NAD(+) = 2-oxoglutarate + CO2 + NADH</text>
        <dbReference type="Rhea" id="RHEA:23632"/>
        <dbReference type="ChEBI" id="CHEBI:15562"/>
        <dbReference type="ChEBI" id="CHEBI:16526"/>
        <dbReference type="ChEBI" id="CHEBI:16810"/>
        <dbReference type="ChEBI" id="CHEBI:57540"/>
        <dbReference type="ChEBI" id="CHEBI:57945"/>
        <dbReference type="EC" id="1.1.1.41"/>
    </reaction>
</comment>
<dbReference type="Pfam" id="PF06420">
    <property type="entry name" value="Mgm101p"/>
    <property type="match status" value="1"/>
</dbReference>
<dbReference type="GO" id="GO:0051287">
    <property type="term" value="F:NAD binding"/>
    <property type="evidence" value="ECO:0007669"/>
    <property type="project" value="InterPro"/>
</dbReference>
<dbReference type="EC" id="1.1.1.41" evidence="6"/>
<dbReference type="OrthoDB" id="10261637at2759"/>
<dbReference type="Gene3D" id="3.40.718.10">
    <property type="entry name" value="Isopropylmalate Dehydrogenase"/>
    <property type="match status" value="1"/>
</dbReference>
<comment type="caution">
    <text evidence="17">The sequence shown here is derived from an EMBL/GenBank/DDBJ whole genome shotgun (WGS) entry which is preliminary data.</text>
</comment>
<gene>
    <name evidence="17" type="ORF">RCL2_001664300</name>
</gene>
<comment type="similarity">
    <text evidence="4">Belongs to the isocitrate and isopropylmalate dehydrogenases family.</text>
</comment>
<feature type="region of interest" description="Disordered" evidence="15">
    <location>
        <begin position="54"/>
        <end position="78"/>
    </location>
</feature>
<dbReference type="GO" id="GO:0006102">
    <property type="term" value="P:isocitrate metabolic process"/>
    <property type="evidence" value="ECO:0007669"/>
    <property type="project" value="TreeGrafter"/>
</dbReference>
<dbReference type="AlphaFoldDB" id="A0A8H3LPF6"/>
<dbReference type="InterPro" id="IPR004434">
    <property type="entry name" value="Isocitrate_DH_NAD"/>
</dbReference>
<comment type="subunit">
    <text evidence="5">Octamer of two non-identical subunits IDH1 and IDH2.</text>
</comment>
<organism evidence="17 18">
    <name type="scientific">Rhizophagus clarus</name>
    <dbReference type="NCBI Taxonomy" id="94130"/>
    <lineage>
        <taxon>Eukaryota</taxon>
        <taxon>Fungi</taxon>
        <taxon>Fungi incertae sedis</taxon>
        <taxon>Mucoromycota</taxon>
        <taxon>Glomeromycotina</taxon>
        <taxon>Glomeromycetes</taxon>
        <taxon>Glomerales</taxon>
        <taxon>Glomeraceae</taxon>
        <taxon>Rhizophagus</taxon>
    </lineage>
</organism>
<evidence type="ECO:0000256" key="11">
    <source>
        <dbReference type="ARBA" id="ARBA00023027"/>
    </source>
</evidence>
<dbReference type="SUPFAM" id="SSF53659">
    <property type="entry name" value="Isocitrate/Isopropylmalate dehydrogenase-like"/>
    <property type="match status" value="1"/>
</dbReference>
<comment type="cofactor">
    <cofactor evidence="2">
        <name>Mn(2+)</name>
        <dbReference type="ChEBI" id="CHEBI:29035"/>
    </cofactor>
</comment>
<dbReference type="GO" id="GO:0003697">
    <property type="term" value="F:single-stranded DNA binding"/>
    <property type="evidence" value="ECO:0007669"/>
    <property type="project" value="InterPro"/>
</dbReference>
<dbReference type="NCBIfam" id="TIGR00175">
    <property type="entry name" value="mito_nad_idh"/>
    <property type="match status" value="1"/>
</dbReference>
<keyword evidence="11" id="KW-0520">NAD</keyword>
<evidence type="ECO:0000256" key="3">
    <source>
        <dbReference type="ARBA" id="ARBA00001946"/>
    </source>
</evidence>
<dbReference type="GO" id="GO:0006281">
    <property type="term" value="P:DNA repair"/>
    <property type="evidence" value="ECO:0007669"/>
    <property type="project" value="InterPro"/>
</dbReference>
<dbReference type="GO" id="GO:0006099">
    <property type="term" value="P:tricarboxylic acid cycle"/>
    <property type="evidence" value="ECO:0007669"/>
    <property type="project" value="InterPro"/>
</dbReference>
<evidence type="ECO:0000313" key="17">
    <source>
        <dbReference type="EMBL" id="GES89761.1"/>
    </source>
</evidence>
<evidence type="ECO:0000256" key="14">
    <source>
        <dbReference type="ARBA" id="ARBA00072026"/>
    </source>
</evidence>
<dbReference type="GO" id="GO:0000287">
    <property type="term" value="F:magnesium ion binding"/>
    <property type="evidence" value="ECO:0007669"/>
    <property type="project" value="InterPro"/>
</dbReference>
<evidence type="ECO:0000256" key="6">
    <source>
        <dbReference type="ARBA" id="ARBA00013012"/>
    </source>
</evidence>
<keyword evidence="9" id="KW-0809">Transit peptide</keyword>
<keyword evidence="8" id="KW-0460">Magnesium</keyword>